<gene>
    <name evidence="2" type="primary">z698L</name>
    <name evidence="2" type="ORF">ATCV1_z698L</name>
</gene>
<feature type="compositionally biased region" description="Basic and acidic residues" evidence="1">
    <location>
        <begin position="8"/>
        <end position="18"/>
    </location>
</feature>
<dbReference type="KEGG" id="vg:5470725"/>
<dbReference type="RefSeq" id="YP_001427179.1">
    <property type="nucleotide sequence ID" value="NC_008724.1"/>
</dbReference>
<dbReference type="Proteomes" id="UP000202420">
    <property type="component" value="Segment"/>
</dbReference>
<name>A7K9V8_9PHYC</name>
<feature type="compositionally biased region" description="Basic and acidic residues" evidence="1">
    <location>
        <begin position="240"/>
        <end position="252"/>
    </location>
</feature>
<evidence type="ECO:0000313" key="3">
    <source>
        <dbReference type="Proteomes" id="UP000202420"/>
    </source>
</evidence>
<evidence type="ECO:0000256" key="1">
    <source>
        <dbReference type="SAM" id="MobiDB-lite"/>
    </source>
</evidence>
<feature type="region of interest" description="Disordered" evidence="1">
    <location>
        <begin position="237"/>
        <end position="276"/>
    </location>
</feature>
<keyword evidence="3" id="KW-1185">Reference proteome</keyword>
<sequence>MGYLQGSARKEQGREGAKHNTIHNRKQNALIHQHQHKRNEDICNHHHTRNRETVCGCHLRTFAKNQHHGNTTNKCCCIHGRDVNLTRVVLAGLHHGEAREHIVVHGLVVDGKQARDQCLGSNDRGQCGNHDSRPFQGNRDTRPIQRRVCSIVSQDHRRLPDVCHQQGRVCHRAKCYPHGRRVKVANVSIHCIRSGDGQEHTSKEFESCPNTRIFNHIIDVVRGQCLEHRWHRAHVVNTDAKVEQKPDQHDGAKSNTNLGRSKLLDRKQRRENANCD</sequence>
<organism evidence="2 3">
    <name type="scientific">Chlorovirus heliozoae</name>
    <dbReference type="NCBI Taxonomy" id="322019"/>
    <lineage>
        <taxon>Viruses</taxon>
        <taxon>Varidnaviria</taxon>
        <taxon>Bamfordvirae</taxon>
        <taxon>Nucleocytoviricota</taxon>
        <taxon>Megaviricetes</taxon>
        <taxon>Algavirales</taxon>
        <taxon>Phycodnaviridae</taxon>
        <taxon>Chlorovirus</taxon>
    </lineage>
</organism>
<reference evidence="2 3" key="1">
    <citation type="submission" date="2006-09" db="EMBL/GenBank/DDBJ databases">
        <title>Sequence and annotation of the 288-kb ATCV-1 virus that infects an endosymbiotic Chlorella strain of the heliozoon Acanthocystis turfacea.</title>
        <authorList>
            <person name="Fitzgerald L.A."/>
            <person name="Graves M.V."/>
            <person name="Li X."/>
            <person name="Pfitzner A.J.P."/>
            <person name="Hartigan J."/>
            <person name="Van Etten J.L."/>
        </authorList>
    </citation>
    <scope>NUCLEOTIDE SEQUENCE [LARGE SCALE GENOMIC DNA]</scope>
    <source>
        <strain evidence="2 3">ATCV-1</strain>
    </source>
</reference>
<feature type="compositionally biased region" description="Basic and acidic residues" evidence="1">
    <location>
        <begin position="262"/>
        <end position="276"/>
    </location>
</feature>
<accession>A7K9V8</accession>
<dbReference type="EMBL" id="EF101928">
    <property type="protein sequence ID" value="ABT16832.1"/>
    <property type="molecule type" value="Genomic_DNA"/>
</dbReference>
<proteinExistence type="predicted"/>
<protein>
    <submittedName>
        <fullName evidence="2">Uncharacterized protein z698L</fullName>
    </submittedName>
</protein>
<dbReference type="GeneID" id="5470725"/>
<feature type="region of interest" description="Disordered" evidence="1">
    <location>
        <begin position="1"/>
        <end position="21"/>
    </location>
</feature>
<evidence type="ECO:0000313" key="2">
    <source>
        <dbReference type="EMBL" id="ABT16832.1"/>
    </source>
</evidence>